<evidence type="ECO:0000256" key="1">
    <source>
        <dbReference type="ARBA" id="ARBA00022734"/>
    </source>
</evidence>
<dbReference type="InterPro" id="IPR001079">
    <property type="entry name" value="Galectin_CRD"/>
</dbReference>
<dbReference type="Proteomes" id="UP001162483">
    <property type="component" value="Unassembled WGS sequence"/>
</dbReference>
<dbReference type="SUPFAM" id="SSF49899">
    <property type="entry name" value="Concanavalin A-like lectins/glucanases"/>
    <property type="match status" value="1"/>
</dbReference>
<evidence type="ECO:0000313" key="4">
    <source>
        <dbReference type="EMBL" id="CAI9534911.1"/>
    </source>
</evidence>
<dbReference type="Gene3D" id="2.60.120.200">
    <property type="match status" value="1"/>
</dbReference>
<reference evidence="4" key="1">
    <citation type="submission" date="2023-05" db="EMBL/GenBank/DDBJ databases">
        <authorList>
            <person name="Stuckert A."/>
        </authorList>
    </citation>
    <scope>NUCLEOTIDE SEQUENCE</scope>
</reference>
<evidence type="ECO:0000313" key="5">
    <source>
        <dbReference type="Proteomes" id="UP001162483"/>
    </source>
</evidence>
<sequence length="116" mass="13145">KEAEYCLILYNFSLNPGHSVEVEGFIPKVCKVYSIKLVKDDNNLVLHFNPRFSHINGDKQKIILNSMEDGVGGAKQKESFFPFQEESDTTVSSLSKTRSPYNYLLEILSHFQSASP</sequence>
<organism evidence="4 5">
    <name type="scientific">Staurois parvus</name>
    <dbReference type="NCBI Taxonomy" id="386267"/>
    <lineage>
        <taxon>Eukaryota</taxon>
        <taxon>Metazoa</taxon>
        <taxon>Chordata</taxon>
        <taxon>Craniata</taxon>
        <taxon>Vertebrata</taxon>
        <taxon>Euteleostomi</taxon>
        <taxon>Amphibia</taxon>
        <taxon>Batrachia</taxon>
        <taxon>Anura</taxon>
        <taxon>Neobatrachia</taxon>
        <taxon>Ranoidea</taxon>
        <taxon>Ranidae</taxon>
        <taxon>Staurois</taxon>
    </lineage>
</organism>
<feature type="non-terminal residue" evidence="4">
    <location>
        <position position="1"/>
    </location>
</feature>
<evidence type="ECO:0000256" key="2">
    <source>
        <dbReference type="RuleBase" id="RU102079"/>
    </source>
</evidence>
<protein>
    <recommendedName>
        <fullName evidence="2">Galectin</fullName>
    </recommendedName>
</protein>
<evidence type="ECO:0000259" key="3">
    <source>
        <dbReference type="PROSITE" id="PS51304"/>
    </source>
</evidence>
<feature type="domain" description="Galectin" evidence="3">
    <location>
        <begin position="6"/>
        <end position="116"/>
    </location>
</feature>
<dbReference type="Pfam" id="PF00337">
    <property type="entry name" value="Gal-bind_lectin"/>
    <property type="match status" value="1"/>
</dbReference>
<proteinExistence type="predicted"/>
<accession>A0ABN9AFY1</accession>
<name>A0ABN9AFY1_9NEOB</name>
<dbReference type="InterPro" id="IPR013320">
    <property type="entry name" value="ConA-like_dom_sf"/>
</dbReference>
<dbReference type="EMBL" id="CATNWA010000235">
    <property type="protein sequence ID" value="CAI9534911.1"/>
    <property type="molecule type" value="Genomic_DNA"/>
</dbReference>
<gene>
    <name evidence="4" type="ORF">SPARVUS_LOCUS742187</name>
</gene>
<dbReference type="SMART" id="SM00276">
    <property type="entry name" value="GLECT"/>
    <property type="match status" value="1"/>
</dbReference>
<keyword evidence="5" id="KW-1185">Reference proteome</keyword>
<dbReference type="PROSITE" id="PS51304">
    <property type="entry name" value="GALECTIN"/>
    <property type="match status" value="1"/>
</dbReference>
<comment type="caution">
    <text evidence="4">The sequence shown here is derived from an EMBL/GenBank/DDBJ whole genome shotgun (WGS) entry which is preliminary data.</text>
</comment>
<keyword evidence="1 2" id="KW-0430">Lectin</keyword>